<evidence type="ECO:0000313" key="19">
    <source>
        <dbReference type="EMBL" id="SEO58344.1"/>
    </source>
</evidence>
<dbReference type="InterPro" id="IPR036397">
    <property type="entry name" value="RNaseH_sf"/>
</dbReference>
<evidence type="ECO:0000256" key="14">
    <source>
        <dbReference type="ARBA" id="ARBA00049244"/>
    </source>
</evidence>
<keyword evidence="8 16" id="KW-0227">DNA damage</keyword>
<dbReference type="InterPro" id="IPR020046">
    <property type="entry name" value="5-3_exonucl_a-hlix_arch_N"/>
</dbReference>
<dbReference type="Gene3D" id="3.40.50.1010">
    <property type="entry name" value="5'-nuclease"/>
    <property type="match status" value="1"/>
</dbReference>
<dbReference type="SUPFAM" id="SSF88723">
    <property type="entry name" value="PIN domain-like"/>
    <property type="match status" value="1"/>
</dbReference>
<keyword evidence="10 16" id="KW-0269">Exonuclease</keyword>
<comment type="function">
    <text evidence="16">In addition to polymerase activity, this DNA polymerase exhibits 5'-3' exonuclease activity.</text>
</comment>
<dbReference type="NCBIfam" id="NF004397">
    <property type="entry name" value="PRK05755.1"/>
    <property type="match status" value="1"/>
</dbReference>
<evidence type="ECO:0000256" key="4">
    <source>
        <dbReference type="ARBA" id="ARBA00022679"/>
    </source>
</evidence>
<dbReference type="CDD" id="cd08637">
    <property type="entry name" value="DNA_pol_A_pol_I_C"/>
    <property type="match status" value="1"/>
</dbReference>
<dbReference type="SUPFAM" id="SSF56672">
    <property type="entry name" value="DNA/RNA polymerases"/>
    <property type="match status" value="1"/>
</dbReference>
<feature type="domain" description="DNA-directed DNA polymerase family A palm" evidence="18">
    <location>
        <begin position="630"/>
        <end position="837"/>
    </location>
</feature>
<dbReference type="Gene3D" id="1.20.1060.10">
    <property type="entry name" value="Taq DNA Polymerase, Chain T, domain 4"/>
    <property type="match status" value="1"/>
</dbReference>
<dbReference type="PRINTS" id="PR00868">
    <property type="entry name" value="DNAPOLI"/>
</dbReference>
<dbReference type="Gene3D" id="1.10.150.20">
    <property type="entry name" value="5' to 3' exonuclease, C-terminal subdomain"/>
    <property type="match status" value="2"/>
</dbReference>
<dbReference type="InterPro" id="IPR008918">
    <property type="entry name" value="HhH2"/>
</dbReference>
<dbReference type="SMART" id="SM00482">
    <property type="entry name" value="POLAc"/>
    <property type="match status" value="1"/>
</dbReference>
<dbReference type="GO" id="GO:0003887">
    <property type="term" value="F:DNA-directed DNA polymerase activity"/>
    <property type="evidence" value="ECO:0007669"/>
    <property type="project" value="UniProtKB-UniRule"/>
</dbReference>
<dbReference type="Pfam" id="PF00476">
    <property type="entry name" value="DNA_pol_A"/>
    <property type="match status" value="1"/>
</dbReference>
<dbReference type="Proteomes" id="UP000198847">
    <property type="component" value="Unassembled WGS sequence"/>
</dbReference>
<reference evidence="19 20" key="1">
    <citation type="submission" date="2016-10" db="EMBL/GenBank/DDBJ databases">
        <authorList>
            <person name="de Groot N.N."/>
        </authorList>
    </citation>
    <scope>NUCLEOTIDE SEQUENCE [LARGE SCALE GENOMIC DNA]</scope>
    <source>
        <strain evidence="19 20">DSM 13305</strain>
    </source>
</reference>
<evidence type="ECO:0000256" key="6">
    <source>
        <dbReference type="ARBA" id="ARBA00022705"/>
    </source>
</evidence>
<dbReference type="InterPro" id="IPR002298">
    <property type="entry name" value="DNA_polymerase_A"/>
</dbReference>
<evidence type="ECO:0000256" key="2">
    <source>
        <dbReference type="ARBA" id="ARBA00012417"/>
    </source>
</evidence>
<dbReference type="GO" id="GO:0006302">
    <property type="term" value="P:double-strand break repair"/>
    <property type="evidence" value="ECO:0007669"/>
    <property type="project" value="TreeGrafter"/>
</dbReference>
<dbReference type="PANTHER" id="PTHR10133">
    <property type="entry name" value="DNA POLYMERASE I"/>
    <property type="match status" value="1"/>
</dbReference>
<dbReference type="CDD" id="cd09859">
    <property type="entry name" value="PIN_53EXO"/>
    <property type="match status" value="1"/>
</dbReference>
<dbReference type="SMART" id="SM00279">
    <property type="entry name" value="HhH2"/>
    <property type="match status" value="1"/>
</dbReference>
<dbReference type="FunFam" id="3.40.50.1010:FF:000001">
    <property type="entry name" value="DNA polymerase I"/>
    <property type="match status" value="1"/>
</dbReference>
<dbReference type="CDD" id="cd09898">
    <property type="entry name" value="H3TH_53EXO"/>
    <property type="match status" value="1"/>
</dbReference>
<dbReference type="CDD" id="cd06140">
    <property type="entry name" value="DNA_polA_I_Bacillus_like_exo"/>
    <property type="match status" value="1"/>
</dbReference>
<dbReference type="InterPro" id="IPR012337">
    <property type="entry name" value="RNaseH-like_sf"/>
</dbReference>
<keyword evidence="5 16" id="KW-0548">Nucleotidyltransferase</keyword>
<sequence>MSPEFMIIDGSSLIHRAFYALPPLSNAAGQYTNAVYGFTTMLLKLLADLKPDAIAVAFDKGRITFRNETYAEYKGHRKATPGELSEQFPLVKEVLAALGIQVLEEAGYEADDIIGTLSVQAVQAGCQVTIVTGDRDALQLIGPYSRVLLTKKGISDMENVTEETFREKYGIASSQFIDVKGLMGDTSDNIPGVPGIGEKTALKLVSEFGSVENLLANIERVAGKKLQENLRTYRDMAIMSKKLATIVCDMPLAFSLDQYGYAPDTEKLKELFAHFEFKSLLQRLPAMFGSAAGEPAAEPVRIETRRIETQEAAQELAAAIRCKGRLVFYPVTEGVLPAISFNGLALWDGKEAVYIPAGSDGWSCVAELLNDDRLEKTTYDAKVTYNACYGADLACSEIQTDILLMAYLLDPTAVEYPLNKLVETYLSGYASLHPDQYKDRTAAALWSVEAIARLQPVLYAALQDAKLETLYREIELPLVWVLSSMENYGITVDRASLLGMSEGLSVRIEGLLTEIYQLAGEPFNVNSTKQLGVLLFEKLNLPVIKKTKTGYSTDAEVLEKLAGYHPLIGILLEYRMLIKLKSTYLDGLLPLIHPVTRRIHTTFNQTVTATGRLSSSEPNLQNIPIRSEAGRKIRELFVPGEGYDYIMSADYSQIELRILAHMSKDNGLIEAFNHEQDIHTRTAAEVFGVSMSEVTAEMRSRAKAVNFGIVYGISDYGLSRDIGVSRKEAGQYIESYFARYHGVKEFIDVIIRFARQNGYVTTMFDRRRYLPEINSSNFNQRSFAERTAMNTPIQGTAADIIKKAMIDVYQELKKANFTSRILLQVHDELLLEVVEQEVEPVSRLVKQAMEQAVTLLVPMTVEVKTGKTWAAAK</sequence>
<dbReference type="EMBL" id="FODY01000003">
    <property type="protein sequence ID" value="SEO58344.1"/>
    <property type="molecule type" value="Genomic_DNA"/>
</dbReference>
<dbReference type="InterPro" id="IPR043502">
    <property type="entry name" value="DNA/RNA_pol_sf"/>
</dbReference>
<keyword evidence="20" id="KW-1185">Reference proteome</keyword>
<keyword evidence="12 16" id="KW-0238">DNA-binding</keyword>
<dbReference type="PANTHER" id="PTHR10133:SF27">
    <property type="entry name" value="DNA POLYMERASE NU"/>
    <property type="match status" value="1"/>
</dbReference>
<dbReference type="FunFam" id="1.10.150.20:FF:000003">
    <property type="entry name" value="DNA polymerase I"/>
    <property type="match status" value="1"/>
</dbReference>
<dbReference type="Pfam" id="PF22619">
    <property type="entry name" value="DNA_polI_exo1"/>
    <property type="match status" value="1"/>
</dbReference>
<evidence type="ECO:0000256" key="3">
    <source>
        <dbReference type="ARBA" id="ARBA00020311"/>
    </source>
</evidence>
<comment type="subunit">
    <text evidence="16">Single-chain monomer with multiple functions.</text>
</comment>
<dbReference type="EC" id="2.7.7.7" evidence="2 15"/>
<evidence type="ECO:0000256" key="15">
    <source>
        <dbReference type="NCBIfam" id="TIGR00593"/>
    </source>
</evidence>
<evidence type="ECO:0000256" key="9">
    <source>
        <dbReference type="ARBA" id="ARBA00022801"/>
    </source>
</evidence>
<dbReference type="GO" id="GO:0003677">
    <property type="term" value="F:DNA binding"/>
    <property type="evidence" value="ECO:0007669"/>
    <property type="project" value="UniProtKB-UniRule"/>
</dbReference>
<evidence type="ECO:0000256" key="12">
    <source>
        <dbReference type="ARBA" id="ARBA00023125"/>
    </source>
</evidence>
<keyword evidence="9 16" id="KW-0378">Hydrolase</keyword>
<gene>
    <name evidence="16" type="primary">polA</name>
    <name evidence="19" type="ORF">SAMN04490178_10379</name>
</gene>
<evidence type="ECO:0000256" key="8">
    <source>
        <dbReference type="ARBA" id="ARBA00022763"/>
    </source>
</evidence>
<dbReference type="FunFam" id="1.20.1060.10:FF:000001">
    <property type="entry name" value="DNA polymerase I"/>
    <property type="match status" value="1"/>
</dbReference>
<accession>A0A1H8QWV5</accession>
<name>A0A1H8QWV5_9FIRM</name>
<dbReference type="Gene3D" id="3.30.70.370">
    <property type="match status" value="1"/>
</dbReference>
<evidence type="ECO:0000256" key="13">
    <source>
        <dbReference type="ARBA" id="ARBA00023204"/>
    </source>
</evidence>
<dbReference type="InterPro" id="IPR001098">
    <property type="entry name" value="DNA-dir_DNA_pol_A_palm_dom"/>
</dbReference>
<dbReference type="GO" id="GO:0006261">
    <property type="term" value="P:DNA-templated DNA replication"/>
    <property type="evidence" value="ECO:0007669"/>
    <property type="project" value="UniProtKB-UniRule"/>
</dbReference>
<dbReference type="STRING" id="112903.SAMN04490178_10379"/>
<protein>
    <recommendedName>
        <fullName evidence="3 15">DNA polymerase I</fullName>
        <ecNumber evidence="2 15">2.7.7.7</ecNumber>
    </recommendedName>
</protein>
<keyword evidence="6 16" id="KW-0235">DNA replication</keyword>
<dbReference type="Gene3D" id="3.30.420.10">
    <property type="entry name" value="Ribonuclease H-like superfamily/Ribonuclease H"/>
    <property type="match status" value="1"/>
</dbReference>
<dbReference type="PROSITE" id="PS00447">
    <property type="entry name" value="DNA_POLYMERASE_A"/>
    <property type="match status" value="1"/>
</dbReference>
<evidence type="ECO:0000256" key="11">
    <source>
        <dbReference type="ARBA" id="ARBA00022932"/>
    </source>
</evidence>
<dbReference type="RefSeq" id="WP_091744055.1">
    <property type="nucleotide sequence ID" value="NZ_FODY01000003.1"/>
</dbReference>
<evidence type="ECO:0000256" key="7">
    <source>
        <dbReference type="ARBA" id="ARBA00022722"/>
    </source>
</evidence>
<keyword evidence="13 16" id="KW-0234">DNA repair</keyword>
<dbReference type="AlphaFoldDB" id="A0A1H8QWV5"/>
<evidence type="ECO:0000259" key="17">
    <source>
        <dbReference type="SMART" id="SM00475"/>
    </source>
</evidence>
<dbReference type="NCBIfam" id="TIGR00593">
    <property type="entry name" value="pola"/>
    <property type="match status" value="1"/>
</dbReference>
<dbReference type="InterPro" id="IPR029060">
    <property type="entry name" value="PIN-like_dom_sf"/>
</dbReference>
<evidence type="ECO:0000256" key="16">
    <source>
        <dbReference type="RuleBase" id="RU004460"/>
    </source>
</evidence>
<dbReference type="Pfam" id="PF02739">
    <property type="entry name" value="5_3_exonuc_N"/>
    <property type="match status" value="1"/>
</dbReference>
<evidence type="ECO:0000256" key="5">
    <source>
        <dbReference type="ARBA" id="ARBA00022695"/>
    </source>
</evidence>
<dbReference type="InterPro" id="IPR020045">
    <property type="entry name" value="DNA_polI_H3TH"/>
</dbReference>
<evidence type="ECO:0000313" key="20">
    <source>
        <dbReference type="Proteomes" id="UP000198847"/>
    </source>
</evidence>
<dbReference type="InterPro" id="IPR036279">
    <property type="entry name" value="5-3_exonuclease_C_sf"/>
</dbReference>
<proteinExistence type="inferred from homology"/>
<dbReference type="Pfam" id="PF01367">
    <property type="entry name" value="5_3_exonuc"/>
    <property type="match status" value="1"/>
</dbReference>
<evidence type="ECO:0000256" key="1">
    <source>
        <dbReference type="ARBA" id="ARBA00007705"/>
    </source>
</evidence>
<evidence type="ECO:0000256" key="10">
    <source>
        <dbReference type="ARBA" id="ARBA00022839"/>
    </source>
</evidence>
<dbReference type="FunFam" id="1.10.150.20:FF:000002">
    <property type="entry name" value="DNA polymerase I"/>
    <property type="match status" value="1"/>
</dbReference>
<feature type="domain" description="5'-3' exonuclease" evidence="17">
    <location>
        <begin position="2"/>
        <end position="262"/>
    </location>
</feature>
<dbReference type="SUPFAM" id="SSF53098">
    <property type="entry name" value="Ribonuclease H-like"/>
    <property type="match status" value="1"/>
</dbReference>
<keyword evidence="11 16" id="KW-0239">DNA-directed DNA polymerase</keyword>
<comment type="catalytic activity">
    <reaction evidence="14 16">
        <text>DNA(n) + a 2'-deoxyribonucleoside 5'-triphosphate = DNA(n+1) + diphosphate</text>
        <dbReference type="Rhea" id="RHEA:22508"/>
        <dbReference type="Rhea" id="RHEA-COMP:17339"/>
        <dbReference type="Rhea" id="RHEA-COMP:17340"/>
        <dbReference type="ChEBI" id="CHEBI:33019"/>
        <dbReference type="ChEBI" id="CHEBI:61560"/>
        <dbReference type="ChEBI" id="CHEBI:173112"/>
        <dbReference type="EC" id="2.7.7.7"/>
    </reaction>
</comment>
<dbReference type="OrthoDB" id="9806424at2"/>
<dbReference type="InterPro" id="IPR018320">
    <property type="entry name" value="DNA_polymerase_1"/>
</dbReference>
<dbReference type="InterPro" id="IPR002421">
    <property type="entry name" value="5-3_exonuclease"/>
</dbReference>
<keyword evidence="7" id="KW-0540">Nuclease</keyword>
<dbReference type="GO" id="GO:0008409">
    <property type="term" value="F:5'-3' exonuclease activity"/>
    <property type="evidence" value="ECO:0007669"/>
    <property type="project" value="UniProtKB-UniRule"/>
</dbReference>
<evidence type="ECO:0000259" key="18">
    <source>
        <dbReference type="SMART" id="SM00482"/>
    </source>
</evidence>
<dbReference type="SUPFAM" id="SSF47807">
    <property type="entry name" value="5' to 3' exonuclease, C-terminal subdomain"/>
    <property type="match status" value="1"/>
</dbReference>
<comment type="similarity">
    <text evidence="1 16">Belongs to the DNA polymerase type-A family.</text>
</comment>
<dbReference type="InterPro" id="IPR019760">
    <property type="entry name" value="DNA-dir_DNA_pol_A_CS"/>
</dbReference>
<keyword evidence="4 16" id="KW-0808">Transferase</keyword>
<dbReference type="SMART" id="SM00475">
    <property type="entry name" value="53EXOc"/>
    <property type="match status" value="1"/>
</dbReference>
<organism evidence="19 20">
    <name type="scientific">Propionispora vibrioides</name>
    <dbReference type="NCBI Taxonomy" id="112903"/>
    <lineage>
        <taxon>Bacteria</taxon>
        <taxon>Bacillati</taxon>
        <taxon>Bacillota</taxon>
        <taxon>Negativicutes</taxon>
        <taxon>Selenomonadales</taxon>
        <taxon>Sporomusaceae</taxon>
        <taxon>Propionispora</taxon>
    </lineage>
</organism>
<dbReference type="InterPro" id="IPR054690">
    <property type="entry name" value="DNA_polI_exonuclease"/>
</dbReference>